<dbReference type="Proteomes" id="UP001299235">
    <property type="component" value="Unassembled WGS sequence"/>
</dbReference>
<proteinExistence type="predicted"/>
<gene>
    <name evidence="2" type="ORF">LKD42_08480</name>
</gene>
<dbReference type="RefSeq" id="WP_022118527.1">
    <property type="nucleotide sequence ID" value="NZ_JAJEQE010000025.1"/>
</dbReference>
<comment type="caution">
    <text evidence="2">The sequence shown here is derived from an EMBL/GenBank/DDBJ whole genome shotgun (WGS) entry which is preliminary data.</text>
</comment>
<sequence length="240" mass="27951">MKKIMILISVIFLMCTGIWFRFHTKECRVVSDLAYDKNKKGDHLVYIREGHELVPFLVLTSDYNGETLLLRKEVLKMNMQINSYEAYYENSFMDDYLNHEYIRQLPDGMPVLESEIKITDEKSLGVSGTGTKSIKRKIFLLAYSEVMEDQNINAASEGTFLRFFEKEEQRIVLKENQKSSWWLRTPNTYYTSCVYVIGANNKIGFSNAYDKNGVRPAFCVPGDCKMETDQDGHRVLQQRQ</sequence>
<dbReference type="Pfam" id="PF19789">
    <property type="entry name" value="DUF6273"/>
    <property type="match status" value="1"/>
</dbReference>
<reference evidence="2 3" key="1">
    <citation type="submission" date="2021-10" db="EMBL/GenBank/DDBJ databases">
        <title>Anaerobic single-cell dispensing facilitates the cultivation of human gut bacteria.</title>
        <authorList>
            <person name="Afrizal A."/>
        </authorList>
    </citation>
    <scope>NUCLEOTIDE SEQUENCE [LARGE SCALE GENOMIC DNA]</scope>
    <source>
        <strain evidence="2 3">CLA-AA-H246</strain>
    </source>
</reference>
<evidence type="ECO:0000259" key="1">
    <source>
        <dbReference type="Pfam" id="PF19789"/>
    </source>
</evidence>
<dbReference type="InterPro" id="IPR046240">
    <property type="entry name" value="DUF6273"/>
</dbReference>
<evidence type="ECO:0000313" key="2">
    <source>
        <dbReference type="EMBL" id="MCC2149291.1"/>
    </source>
</evidence>
<evidence type="ECO:0000313" key="3">
    <source>
        <dbReference type="Proteomes" id="UP001299235"/>
    </source>
</evidence>
<dbReference type="EMBL" id="JAJEQE010000025">
    <property type="protein sequence ID" value="MCC2149291.1"/>
    <property type="molecule type" value="Genomic_DNA"/>
</dbReference>
<organism evidence="2 3">
    <name type="scientific">Hominisplanchenecus faecis</name>
    <dbReference type="NCBI Taxonomy" id="2885351"/>
    <lineage>
        <taxon>Bacteria</taxon>
        <taxon>Bacillati</taxon>
        <taxon>Bacillota</taxon>
        <taxon>Clostridia</taxon>
        <taxon>Lachnospirales</taxon>
        <taxon>Lachnospiraceae</taxon>
        <taxon>Hominisplanchenecus</taxon>
    </lineage>
</organism>
<accession>A0ABS8EVR9</accession>
<name>A0ABS8EVR9_9FIRM</name>
<feature type="domain" description="DUF6273" evidence="1">
    <location>
        <begin position="64"/>
        <end position="221"/>
    </location>
</feature>
<protein>
    <submittedName>
        <fullName evidence="2">DUF6273 domain-containing protein</fullName>
    </submittedName>
</protein>
<keyword evidence="3" id="KW-1185">Reference proteome</keyword>